<evidence type="ECO:0000259" key="4">
    <source>
        <dbReference type="Pfam" id="PF00171"/>
    </source>
</evidence>
<organism evidence="5">
    <name type="scientific">Gymnodinialimonas phycosphaerae</name>
    <dbReference type="NCBI Taxonomy" id="2841589"/>
    <lineage>
        <taxon>Bacteria</taxon>
        <taxon>Pseudomonadati</taxon>
        <taxon>Pseudomonadota</taxon>
        <taxon>Alphaproteobacteria</taxon>
        <taxon>Rhodobacterales</taxon>
        <taxon>Paracoccaceae</taxon>
        <taxon>Gymnodinialimonas</taxon>
    </lineage>
</organism>
<reference evidence="5 6" key="1">
    <citation type="submission" date="2021-07" db="EMBL/GenBank/DDBJ databases">
        <title>Karlodiniumbacter phycospheric gen. nov., sp. nov., a phycosphere bacterium isolated from karlodinium veneficum.</title>
        <authorList>
            <person name="Peng Y."/>
            <person name="Jiang L."/>
            <person name="Lee J."/>
        </authorList>
    </citation>
    <scope>NUCLEOTIDE SEQUENCE</scope>
    <source>
        <strain evidence="5 6">N5</strain>
    </source>
</reference>
<dbReference type="InterPro" id="IPR016161">
    <property type="entry name" value="Ald_DH/histidinol_DH"/>
</dbReference>
<dbReference type="Pfam" id="PF00171">
    <property type="entry name" value="Aldedh"/>
    <property type="match status" value="1"/>
</dbReference>
<comment type="similarity">
    <text evidence="1">Belongs to the aldehyde dehydrogenase family.</text>
</comment>
<dbReference type="GO" id="GO:0016620">
    <property type="term" value="F:oxidoreductase activity, acting on the aldehyde or oxo group of donors, NAD or NADP as acceptor"/>
    <property type="evidence" value="ECO:0007669"/>
    <property type="project" value="InterPro"/>
</dbReference>
<keyword evidence="6" id="KW-1185">Reference proteome</keyword>
<dbReference type="InterPro" id="IPR015590">
    <property type="entry name" value="Aldehyde_DH_dom"/>
</dbReference>
<dbReference type="AlphaFoldDB" id="A0A975YGM2"/>
<dbReference type="EMBL" id="CP078073">
    <property type="protein sequence ID" value="QXL88584.1"/>
    <property type="molecule type" value="Genomic_DNA"/>
</dbReference>
<proteinExistence type="inferred from homology"/>
<dbReference type="SUPFAM" id="SSF53720">
    <property type="entry name" value="ALDH-like"/>
    <property type="match status" value="1"/>
</dbReference>
<feature type="domain" description="Aldehyde dehydrogenase" evidence="4">
    <location>
        <begin position="20"/>
        <end position="478"/>
    </location>
</feature>
<dbReference type="InterPro" id="IPR016162">
    <property type="entry name" value="Ald_DH_N"/>
</dbReference>
<sequence>MLDSPSNSAHIKGMFIGGDWVPGTRTFEDINPSTGAVWAHIPDGGRSETRAAIDAAQAAFPAWAALHFQERAMMLLRAADIWDRRKMDFVAAAQAEGGGWFGKGMFEAGYVPEVFRAAAAMCYNAIGEMLPSSHGKVSMVERVPMGVVSVISPWNMPGILTARGFAFPLAAGNTIVLKPSEDTPYAGGLLFAEIMEEAGIPKGVFNVITCSRDRVSEMGDEMVENPQVKGISFTGSTPVGRQIAAKAGAHLKKACVELGGKDSLIVLEDADMDRATSAASFGAFMHQGQICMSVEKVLVQESIYTDFLRQFVARAAKLKNGDTADKDNVIGPLINDRQVERVKFHIEDALAKGAEAVLGGRVWDRFVEPTILTNVTPDMAVWRDETFGPVAVVVPFKTDAEAIALNNDTEYGLSSGIITADENRALEMSRKLETGMCHVNCSSVNDEPHVPFGGSKASGVGKHGGKWSMETFTETRWITLDRGHRPFPPVF</sequence>
<evidence type="ECO:0000256" key="1">
    <source>
        <dbReference type="ARBA" id="ARBA00009986"/>
    </source>
</evidence>
<dbReference type="InterPro" id="IPR016163">
    <property type="entry name" value="Ald_DH_C"/>
</dbReference>
<dbReference type="EMBL" id="JAIMBW010000001">
    <property type="protein sequence ID" value="MBY4891810.1"/>
    <property type="molecule type" value="Genomic_DNA"/>
</dbReference>
<dbReference type="RefSeq" id="WP_257891652.1">
    <property type="nucleotide sequence ID" value="NZ_JAIMBW010000001.1"/>
</dbReference>
<protein>
    <submittedName>
        <fullName evidence="5">Aldehyde dehydrogenase family protein</fullName>
    </submittedName>
</protein>
<name>A0A975YGM2_9RHOB</name>
<dbReference type="PANTHER" id="PTHR42986:SF1">
    <property type="entry name" value="BENZALDEHYDE DEHYDROGENASE YFMT"/>
    <property type="match status" value="1"/>
</dbReference>
<accession>A0A975YGM2</accession>
<evidence type="ECO:0000256" key="3">
    <source>
        <dbReference type="ARBA" id="ARBA00023027"/>
    </source>
</evidence>
<evidence type="ECO:0000313" key="5">
    <source>
        <dbReference type="EMBL" id="QXL88584.1"/>
    </source>
</evidence>
<dbReference type="FunFam" id="3.40.605.10:FF:000063">
    <property type="entry name" value="Succinate-semialdehyde dehydrogenase, mitochondrial"/>
    <property type="match status" value="1"/>
</dbReference>
<keyword evidence="2" id="KW-0560">Oxidoreductase</keyword>
<gene>
    <name evidence="5" type="ORF">KUL25_03425</name>
</gene>
<dbReference type="Proteomes" id="UP000693972">
    <property type="component" value="Unassembled WGS sequence"/>
</dbReference>
<evidence type="ECO:0000313" key="6">
    <source>
        <dbReference type="Proteomes" id="UP000693972"/>
    </source>
</evidence>
<evidence type="ECO:0000256" key="2">
    <source>
        <dbReference type="ARBA" id="ARBA00023002"/>
    </source>
</evidence>
<dbReference type="PANTHER" id="PTHR42986">
    <property type="entry name" value="BENZALDEHYDE DEHYDROGENASE YFMT"/>
    <property type="match status" value="1"/>
</dbReference>
<dbReference type="Gene3D" id="3.40.309.10">
    <property type="entry name" value="Aldehyde Dehydrogenase, Chain A, domain 2"/>
    <property type="match status" value="1"/>
</dbReference>
<keyword evidence="3" id="KW-0520">NAD</keyword>
<dbReference type="FunFam" id="3.40.309.10:FF:000010">
    <property type="entry name" value="Gamma-aminobutyraldehyde dehydrogenase"/>
    <property type="match status" value="1"/>
</dbReference>
<dbReference type="Gene3D" id="3.40.605.10">
    <property type="entry name" value="Aldehyde Dehydrogenase, Chain A, domain 1"/>
    <property type="match status" value="1"/>
</dbReference>